<reference evidence="1" key="1">
    <citation type="submission" date="2020-05" db="EMBL/GenBank/DDBJ databases">
        <authorList>
            <person name="Chiriac C."/>
            <person name="Salcher M."/>
            <person name="Ghai R."/>
            <person name="Kavagutti S V."/>
        </authorList>
    </citation>
    <scope>NUCLEOTIDE SEQUENCE</scope>
</reference>
<protein>
    <submittedName>
        <fullName evidence="1">Unannotated protein</fullName>
    </submittedName>
</protein>
<proteinExistence type="predicted"/>
<accession>A0A6J6G0T1</accession>
<dbReference type="EMBL" id="CAEZSR010000262">
    <property type="protein sequence ID" value="CAB4594892.1"/>
    <property type="molecule type" value="Genomic_DNA"/>
</dbReference>
<organism evidence="1">
    <name type="scientific">freshwater metagenome</name>
    <dbReference type="NCBI Taxonomy" id="449393"/>
    <lineage>
        <taxon>unclassified sequences</taxon>
        <taxon>metagenomes</taxon>
        <taxon>ecological metagenomes</taxon>
    </lineage>
</organism>
<evidence type="ECO:0000313" key="1">
    <source>
        <dbReference type="EMBL" id="CAB4594892.1"/>
    </source>
</evidence>
<dbReference type="AlphaFoldDB" id="A0A6J6G0T1"/>
<gene>
    <name evidence="1" type="ORF">UFOPK1493_03948</name>
</gene>
<name>A0A6J6G0T1_9ZZZZ</name>
<sequence length="35" mass="3956">MLAYVVCTEELLDSRAKSIDDMKLISTLCAYAERC</sequence>